<sequence>MSPTFIRPKYNVGKPRVSEGETRSEQGATTHPTGKYAVCTDTKSATSPEDYKKITFSCPASVTVRQCAVLGTQYFEIGKGCACEYRMRARHLQRRVLWLVSVPELCTFAESALVTRDALITHDG</sequence>
<evidence type="ECO:0000313" key="2">
    <source>
        <dbReference type="EMBL" id="KAF4037706.1"/>
    </source>
</evidence>
<evidence type="ECO:0000313" key="3">
    <source>
        <dbReference type="Proteomes" id="UP000602510"/>
    </source>
</evidence>
<gene>
    <name evidence="2" type="ORF">GN244_ATG10151</name>
</gene>
<accession>A0A833TAS8</accession>
<evidence type="ECO:0000256" key="1">
    <source>
        <dbReference type="SAM" id="MobiDB-lite"/>
    </source>
</evidence>
<reference evidence="2" key="1">
    <citation type="submission" date="2020-04" db="EMBL/GenBank/DDBJ databases">
        <title>Hybrid Assembly of Korean Phytophthora infestans isolates.</title>
        <authorList>
            <person name="Prokchorchik M."/>
            <person name="Lee Y."/>
            <person name="Seo J."/>
            <person name="Cho J.-H."/>
            <person name="Park Y.-E."/>
            <person name="Jang D.-C."/>
            <person name="Im J.-S."/>
            <person name="Choi J.-G."/>
            <person name="Park H.-J."/>
            <person name="Lee G.-B."/>
            <person name="Lee Y.-G."/>
            <person name="Hong S.-Y."/>
            <person name="Cho K."/>
            <person name="Sohn K.H."/>
        </authorList>
    </citation>
    <scope>NUCLEOTIDE SEQUENCE</scope>
    <source>
        <strain evidence="2">KR_1_A1</strain>
    </source>
</reference>
<name>A0A833TAS8_PHYIN</name>
<feature type="region of interest" description="Disordered" evidence="1">
    <location>
        <begin position="11"/>
        <end position="33"/>
    </location>
</feature>
<comment type="caution">
    <text evidence="2">The sequence shown here is derived from an EMBL/GenBank/DDBJ whole genome shotgun (WGS) entry which is preliminary data.</text>
</comment>
<dbReference type="EMBL" id="WSZM01000234">
    <property type="protein sequence ID" value="KAF4037706.1"/>
    <property type="molecule type" value="Genomic_DNA"/>
</dbReference>
<organism evidence="2 3">
    <name type="scientific">Phytophthora infestans</name>
    <name type="common">Potato late blight agent</name>
    <name type="synonym">Botrytis infestans</name>
    <dbReference type="NCBI Taxonomy" id="4787"/>
    <lineage>
        <taxon>Eukaryota</taxon>
        <taxon>Sar</taxon>
        <taxon>Stramenopiles</taxon>
        <taxon>Oomycota</taxon>
        <taxon>Peronosporomycetes</taxon>
        <taxon>Peronosporales</taxon>
        <taxon>Peronosporaceae</taxon>
        <taxon>Phytophthora</taxon>
    </lineage>
</organism>
<proteinExistence type="predicted"/>
<dbReference type="AlphaFoldDB" id="A0A833TAS8"/>
<protein>
    <submittedName>
        <fullName evidence="2">Uncharacterized protein</fullName>
    </submittedName>
</protein>
<keyword evidence="3" id="KW-1185">Reference proteome</keyword>
<dbReference type="Proteomes" id="UP000602510">
    <property type="component" value="Unassembled WGS sequence"/>
</dbReference>